<evidence type="ECO:0000256" key="1">
    <source>
        <dbReference type="ARBA" id="ARBA00006379"/>
    </source>
</evidence>
<dbReference type="PANTHER" id="PTHR28523">
    <property type="entry name" value="CYTOCHROME C OXIDASE ASSEMBLY FACTOR 1"/>
    <property type="match status" value="1"/>
</dbReference>
<keyword evidence="13" id="KW-1185">Reference proteome</keyword>
<dbReference type="FunFam" id="3.30.457.50:FF:000001">
    <property type="entry name" value="Probable kinetochore protein spc25"/>
    <property type="match status" value="1"/>
</dbReference>
<evidence type="ECO:0000256" key="7">
    <source>
        <dbReference type="ARBA" id="ARBA00023306"/>
    </source>
</evidence>
<keyword evidence="3 9" id="KW-0132">Cell division</keyword>
<evidence type="ECO:0000256" key="6">
    <source>
        <dbReference type="ARBA" id="ARBA00023054"/>
    </source>
</evidence>
<evidence type="ECO:0000256" key="4">
    <source>
        <dbReference type="ARBA" id="ARBA00022776"/>
    </source>
</evidence>
<protein>
    <recommendedName>
        <fullName evidence="9">Kinetochore protein SPC25</fullName>
    </recommendedName>
</protein>
<evidence type="ECO:0000313" key="13">
    <source>
        <dbReference type="Proteomes" id="UP000186594"/>
    </source>
</evidence>
<dbReference type="Proteomes" id="UP000186594">
    <property type="component" value="Unassembled WGS sequence"/>
</dbReference>
<comment type="subcellular location">
    <subcellularLocation>
        <location evidence="9">Nucleus</location>
    </subcellularLocation>
    <subcellularLocation>
        <location evidence="9">Chromosome</location>
        <location evidence="9">Centromere</location>
        <location evidence="9">Kinetochore</location>
    </subcellularLocation>
</comment>
<dbReference type="AlphaFoldDB" id="A0A1U7LI25"/>
<evidence type="ECO:0000259" key="11">
    <source>
        <dbReference type="Pfam" id="PF08234"/>
    </source>
</evidence>
<name>A0A1U7LI25_NEOID</name>
<comment type="function">
    <text evidence="9">Acts as a component of the essential kinetochore-associated NDC80 complex, which is required for chromosome segregation and spindle checkpoint activity.</text>
</comment>
<dbReference type="GO" id="GO:0051301">
    <property type="term" value="P:cell division"/>
    <property type="evidence" value="ECO:0007669"/>
    <property type="project" value="UniProtKB-UniRule"/>
</dbReference>
<keyword evidence="8 9" id="KW-0137">Centromere</keyword>
<feature type="domain" description="Chromosome segregation protein Spc25 C-terminal" evidence="11">
    <location>
        <begin position="168"/>
        <end position="236"/>
    </location>
</feature>
<keyword evidence="9" id="KW-0539">Nucleus</keyword>
<dbReference type="Pfam" id="PF08234">
    <property type="entry name" value="Spindle_Spc25"/>
    <property type="match status" value="1"/>
</dbReference>
<keyword evidence="4 9" id="KW-0498">Mitosis</keyword>
<dbReference type="Gene3D" id="3.30.457.50">
    <property type="entry name" value="Chromosome segregation protein Spc25"/>
    <property type="match status" value="1"/>
</dbReference>
<sequence length="423" mass="49073">MSHFQDSNPIISSLPKMNVAFDDLKAKMAKFTIEFDDFVKEGRERILLERNGFAKTASEDREKEKGLRKQIEGIRHKERETQQVAIAKEREEVEEAEKTNAALHRKKEEMIERKQILTVQIEEGKIGIQKKREFRTAERQTLACQSSKNTPELEFWEDHLGMKILGLKDDFLQIVFTHINEHDWQREYYVTLDLSERNYQVPECKPLLNQLAALVDRLNETRDFPDFLKRVRKGFKEYAFATSENVEIHYFTHNTTTAKPVDLLEPEEKIYIDRPLPSVTAGRNVRIAWFIGALATWGVSLAAIFNYEKQSSPVVHSTLYSLRRNAIAKEILGDDIQHSSKWPWITGTINPQHGKIDMSYKVKGERRYALSDLVYGIGGEGLMTFHCIRRSKRSEWEVITWKITDSTGRAVDLGEDAQLPEDK</sequence>
<reference evidence="12 13" key="1">
    <citation type="submission" date="2016-04" db="EMBL/GenBank/DDBJ databases">
        <title>Evolutionary innovation and constraint leading to complex multicellularity in the Ascomycota.</title>
        <authorList>
            <person name="Cisse O."/>
            <person name="Nguyen A."/>
            <person name="Hewitt D.A."/>
            <person name="Jedd G."/>
            <person name="Stajich J.E."/>
        </authorList>
    </citation>
    <scope>NUCLEOTIDE SEQUENCE [LARGE SCALE GENOMIC DNA]</scope>
    <source>
        <strain evidence="12 13">DAH-3</strain>
    </source>
</reference>
<comment type="subunit">
    <text evidence="9">Component of the NDC80 complex.</text>
</comment>
<proteinExistence type="inferred from homology"/>
<dbReference type="InterPro" id="IPR042432">
    <property type="entry name" value="Coa1_fungi"/>
</dbReference>
<dbReference type="GO" id="GO:0005743">
    <property type="term" value="C:mitochondrial inner membrane"/>
    <property type="evidence" value="ECO:0007669"/>
    <property type="project" value="TreeGrafter"/>
</dbReference>
<dbReference type="EMBL" id="LXFE01003511">
    <property type="protein sequence ID" value="OLL22310.1"/>
    <property type="molecule type" value="Genomic_DNA"/>
</dbReference>
<dbReference type="PANTHER" id="PTHR28523:SF1">
    <property type="entry name" value="CYTOCHROME C OXIDASE ASSEMBLY FACTOR 1"/>
    <property type="match status" value="1"/>
</dbReference>
<evidence type="ECO:0000256" key="5">
    <source>
        <dbReference type="ARBA" id="ARBA00022838"/>
    </source>
</evidence>
<dbReference type="InterPro" id="IPR014807">
    <property type="entry name" value="Coa1"/>
</dbReference>
<comment type="similarity">
    <text evidence="1 9">Belongs to the SPC25 family.</text>
</comment>
<evidence type="ECO:0000313" key="12">
    <source>
        <dbReference type="EMBL" id="OLL22310.1"/>
    </source>
</evidence>
<keyword evidence="6 10" id="KW-0175">Coiled coil</keyword>
<keyword evidence="5 9" id="KW-0995">Kinetochore</keyword>
<organism evidence="12 13">
    <name type="scientific">Neolecta irregularis (strain DAH-3)</name>
    <dbReference type="NCBI Taxonomy" id="1198029"/>
    <lineage>
        <taxon>Eukaryota</taxon>
        <taxon>Fungi</taxon>
        <taxon>Dikarya</taxon>
        <taxon>Ascomycota</taxon>
        <taxon>Taphrinomycotina</taxon>
        <taxon>Neolectales</taxon>
        <taxon>Neolectaceae</taxon>
        <taxon>Neolecta</taxon>
    </lineage>
</organism>
<dbReference type="STRING" id="1198029.A0A1U7LI25"/>
<evidence type="ECO:0000256" key="9">
    <source>
        <dbReference type="RuleBase" id="RU367150"/>
    </source>
</evidence>
<comment type="caution">
    <text evidence="12">The sequence shown here is derived from an EMBL/GenBank/DDBJ whole genome shotgun (WGS) entry which is preliminary data.</text>
</comment>
<keyword evidence="2 9" id="KW-0158">Chromosome</keyword>
<dbReference type="GO" id="GO:0007059">
    <property type="term" value="P:chromosome segregation"/>
    <property type="evidence" value="ECO:0007669"/>
    <property type="project" value="InterPro"/>
</dbReference>
<dbReference type="GO" id="GO:0005634">
    <property type="term" value="C:nucleus"/>
    <property type="evidence" value="ECO:0007669"/>
    <property type="project" value="UniProtKB-SubCell"/>
</dbReference>
<dbReference type="Pfam" id="PF08695">
    <property type="entry name" value="Coa1"/>
    <property type="match status" value="1"/>
</dbReference>
<evidence type="ECO:0000256" key="10">
    <source>
        <dbReference type="SAM" id="Coils"/>
    </source>
</evidence>
<dbReference type="OrthoDB" id="4056921at2759"/>
<dbReference type="GO" id="GO:0031262">
    <property type="term" value="C:Ndc80 complex"/>
    <property type="evidence" value="ECO:0007669"/>
    <property type="project" value="InterPro"/>
</dbReference>
<evidence type="ECO:0000256" key="8">
    <source>
        <dbReference type="ARBA" id="ARBA00023328"/>
    </source>
</evidence>
<dbReference type="CDD" id="cd23784">
    <property type="entry name" value="RWD_Spc25"/>
    <property type="match status" value="1"/>
</dbReference>
<keyword evidence="7 9" id="KW-0131">Cell cycle</keyword>
<dbReference type="InterPro" id="IPR013255">
    <property type="entry name" value="Spc25_C"/>
</dbReference>
<gene>
    <name evidence="12" type="ORF">NEOLI_004834</name>
</gene>
<evidence type="ECO:0000256" key="2">
    <source>
        <dbReference type="ARBA" id="ARBA00022454"/>
    </source>
</evidence>
<accession>A0A1U7LI25</accession>
<evidence type="ECO:0000256" key="3">
    <source>
        <dbReference type="ARBA" id="ARBA00022618"/>
    </source>
</evidence>
<feature type="coiled-coil region" evidence="10">
    <location>
        <begin position="77"/>
        <end position="113"/>
    </location>
</feature>
<dbReference type="GO" id="GO:0033617">
    <property type="term" value="P:mitochondrial respiratory chain complex IV assembly"/>
    <property type="evidence" value="ECO:0007669"/>
    <property type="project" value="InterPro"/>
</dbReference>